<comment type="caution">
    <text evidence="2">The sequence shown here is derived from an EMBL/GenBank/DDBJ whole genome shotgun (WGS) entry which is preliminary data.</text>
</comment>
<evidence type="ECO:0000313" key="3">
    <source>
        <dbReference type="Proteomes" id="UP000314294"/>
    </source>
</evidence>
<proteinExistence type="predicted"/>
<evidence type="ECO:0000313" key="2">
    <source>
        <dbReference type="EMBL" id="TNN56136.1"/>
    </source>
</evidence>
<name>A0A4Z2GRN2_9TELE</name>
<keyword evidence="3" id="KW-1185">Reference proteome</keyword>
<dbReference type="Proteomes" id="UP000314294">
    <property type="component" value="Unassembled WGS sequence"/>
</dbReference>
<sequence>MVEVSAGAWSGKTGMQIDVHVGRSVSQRWKEARGRTGGARGEMSETWMETVSGLSSAGTKKMNSDELPGAENEASGPNEAPGPNEVWAVPSPSPPIGRVSCL</sequence>
<dbReference type="EMBL" id="SRLO01000436">
    <property type="protein sequence ID" value="TNN56136.1"/>
    <property type="molecule type" value="Genomic_DNA"/>
</dbReference>
<feature type="region of interest" description="Disordered" evidence="1">
    <location>
        <begin position="50"/>
        <end position="102"/>
    </location>
</feature>
<organism evidence="2 3">
    <name type="scientific">Liparis tanakae</name>
    <name type="common">Tanaka's snailfish</name>
    <dbReference type="NCBI Taxonomy" id="230148"/>
    <lineage>
        <taxon>Eukaryota</taxon>
        <taxon>Metazoa</taxon>
        <taxon>Chordata</taxon>
        <taxon>Craniata</taxon>
        <taxon>Vertebrata</taxon>
        <taxon>Euteleostomi</taxon>
        <taxon>Actinopterygii</taxon>
        <taxon>Neopterygii</taxon>
        <taxon>Teleostei</taxon>
        <taxon>Neoteleostei</taxon>
        <taxon>Acanthomorphata</taxon>
        <taxon>Eupercaria</taxon>
        <taxon>Perciformes</taxon>
        <taxon>Cottioidei</taxon>
        <taxon>Cottales</taxon>
        <taxon>Liparidae</taxon>
        <taxon>Liparis</taxon>
    </lineage>
</organism>
<dbReference type="AlphaFoldDB" id="A0A4Z2GRN2"/>
<accession>A0A4Z2GRN2</accession>
<protein>
    <submittedName>
        <fullName evidence="2">Uncharacterized protein</fullName>
    </submittedName>
</protein>
<gene>
    <name evidence="2" type="ORF">EYF80_033686</name>
</gene>
<evidence type="ECO:0000256" key="1">
    <source>
        <dbReference type="SAM" id="MobiDB-lite"/>
    </source>
</evidence>
<reference evidence="2 3" key="1">
    <citation type="submission" date="2019-03" db="EMBL/GenBank/DDBJ databases">
        <title>First draft genome of Liparis tanakae, snailfish: a comprehensive survey of snailfish specific genes.</title>
        <authorList>
            <person name="Kim W."/>
            <person name="Song I."/>
            <person name="Jeong J.-H."/>
            <person name="Kim D."/>
            <person name="Kim S."/>
            <person name="Ryu S."/>
            <person name="Song J.Y."/>
            <person name="Lee S.K."/>
        </authorList>
    </citation>
    <scope>NUCLEOTIDE SEQUENCE [LARGE SCALE GENOMIC DNA]</scope>
    <source>
        <tissue evidence="2">Muscle</tissue>
    </source>
</reference>